<proteinExistence type="predicted"/>
<evidence type="ECO:0000313" key="10">
    <source>
        <dbReference type="WBParaSite" id="PSAMB.scaffold1318size33055.g12318.t1"/>
    </source>
</evidence>
<name>A0A914UYM7_9BILA</name>
<keyword evidence="4" id="KW-0862">Zinc</keyword>
<feature type="domain" description="DUF5648" evidence="8">
    <location>
        <begin position="176"/>
        <end position="318"/>
    </location>
</feature>
<feature type="signal peptide" evidence="6">
    <location>
        <begin position="1"/>
        <end position="18"/>
    </location>
</feature>
<dbReference type="WBParaSite" id="PSAMB.scaffold1318size33055.g12318.t1">
    <property type="protein sequence ID" value="PSAMB.scaffold1318size33055.g12318.t1"/>
    <property type="gene ID" value="PSAMB.scaffold1318size33055.g12318"/>
</dbReference>
<dbReference type="AlphaFoldDB" id="A0A914UYM7"/>
<evidence type="ECO:0000256" key="3">
    <source>
        <dbReference type="ARBA" id="ARBA00022801"/>
    </source>
</evidence>
<dbReference type="Gene3D" id="3.40.390.10">
    <property type="entry name" value="Collagenase (Catalytic Domain)"/>
    <property type="match status" value="1"/>
</dbReference>
<accession>A0A914UYM7</accession>
<dbReference type="Pfam" id="PF01400">
    <property type="entry name" value="Astacin"/>
    <property type="match status" value="1"/>
</dbReference>
<dbReference type="InterPro" id="IPR001506">
    <property type="entry name" value="Peptidase_M12A"/>
</dbReference>
<evidence type="ECO:0000259" key="7">
    <source>
        <dbReference type="Pfam" id="PF01400"/>
    </source>
</evidence>
<evidence type="ECO:0000256" key="4">
    <source>
        <dbReference type="ARBA" id="ARBA00022833"/>
    </source>
</evidence>
<feature type="domain" description="Peptidase M12A" evidence="7">
    <location>
        <begin position="33"/>
        <end position="111"/>
    </location>
</feature>
<dbReference type="InterPro" id="IPR043708">
    <property type="entry name" value="DUF5648"/>
</dbReference>
<dbReference type="GO" id="GO:0046872">
    <property type="term" value="F:metal ion binding"/>
    <property type="evidence" value="ECO:0007669"/>
    <property type="project" value="UniProtKB-KW"/>
</dbReference>
<keyword evidence="2" id="KW-0479">Metal-binding</keyword>
<sequence>MLALIAALIAACTSLIDAQTIPPPNSLNQQTPWPGGVIPFAVDPLIQQDATRFYAVDNAIFELQARTCLRFQRRAGQPDYIYFTDAGSALCWQFLTRTGGMQNVNVGTRCVPPLNPQSPTPPARMFSDCDLEQINVIYQCTGLITNNQACYANAPPLAANSTCGSACNYGGPLAMLYRSYNNQTFLNDHAYTTSTAELQSRSAQGFIYERPVGYLATTGTDLSCRCLLPMTALYNAAVTNHFYTTRQQDITNAQNIFGYTSQGVIGYCANGAGCGAFLPLYRFYSALNSDHFYTTDETERAQYATNILFVYEGIECYLWQYPIAAQSCFTSVG</sequence>
<feature type="chain" id="PRO_5037020063" evidence="6">
    <location>
        <begin position="19"/>
        <end position="333"/>
    </location>
</feature>
<organism evidence="9 10">
    <name type="scientific">Plectus sambesii</name>
    <dbReference type="NCBI Taxonomy" id="2011161"/>
    <lineage>
        <taxon>Eukaryota</taxon>
        <taxon>Metazoa</taxon>
        <taxon>Ecdysozoa</taxon>
        <taxon>Nematoda</taxon>
        <taxon>Chromadorea</taxon>
        <taxon>Plectida</taxon>
        <taxon>Plectina</taxon>
        <taxon>Plectoidea</taxon>
        <taxon>Plectidae</taxon>
        <taxon>Plectus</taxon>
    </lineage>
</organism>
<evidence type="ECO:0000256" key="6">
    <source>
        <dbReference type="SAM" id="SignalP"/>
    </source>
</evidence>
<dbReference type="GO" id="GO:0004222">
    <property type="term" value="F:metalloendopeptidase activity"/>
    <property type="evidence" value="ECO:0007669"/>
    <property type="project" value="InterPro"/>
</dbReference>
<keyword evidence="9" id="KW-1185">Reference proteome</keyword>
<dbReference type="SUPFAM" id="SSF55486">
    <property type="entry name" value="Metalloproteases ('zincins'), catalytic domain"/>
    <property type="match status" value="1"/>
</dbReference>
<dbReference type="PANTHER" id="PTHR10127:SF780">
    <property type="entry name" value="METALLOENDOPEPTIDASE"/>
    <property type="match status" value="1"/>
</dbReference>
<dbReference type="GO" id="GO:0006508">
    <property type="term" value="P:proteolysis"/>
    <property type="evidence" value="ECO:0007669"/>
    <property type="project" value="UniProtKB-KW"/>
</dbReference>
<evidence type="ECO:0000256" key="2">
    <source>
        <dbReference type="ARBA" id="ARBA00022723"/>
    </source>
</evidence>
<evidence type="ECO:0000259" key="8">
    <source>
        <dbReference type="Pfam" id="PF18885"/>
    </source>
</evidence>
<evidence type="ECO:0000256" key="5">
    <source>
        <dbReference type="ARBA" id="ARBA00023049"/>
    </source>
</evidence>
<keyword evidence="5" id="KW-0482">Metalloprotease</keyword>
<dbReference type="Proteomes" id="UP000887566">
    <property type="component" value="Unplaced"/>
</dbReference>
<reference evidence="10" key="1">
    <citation type="submission" date="2022-11" db="UniProtKB">
        <authorList>
            <consortium name="WormBaseParasite"/>
        </authorList>
    </citation>
    <scope>IDENTIFICATION</scope>
</reference>
<evidence type="ECO:0000313" key="9">
    <source>
        <dbReference type="Proteomes" id="UP000887566"/>
    </source>
</evidence>
<protein>
    <submittedName>
        <fullName evidence="10">Peptidase M12A domain-containing protein</fullName>
    </submittedName>
</protein>
<evidence type="ECO:0000256" key="1">
    <source>
        <dbReference type="ARBA" id="ARBA00022670"/>
    </source>
</evidence>
<keyword evidence="3" id="KW-0378">Hydrolase</keyword>
<dbReference type="Pfam" id="PF18885">
    <property type="entry name" value="DUF5648"/>
    <property type="match status" value="1"/>
</dbReference>
<keyword evidence="6" id="KW-0732">Signal</keyword>
<keyword evidence="1" id="KW-0645">Protease</keyword>
<dbReference type="PANTHER" id="PTHR10127">
    <property type="entry name" value="DISCOIDIN, CUB, EGF, LAMININ , AND ZINC METALLOPROTEASE DOMAIN CONTAINING"/>
    <property type="match status" value="1"/>
</dbReference>
<dbReference type="InterPro" id="IPR024079">
    <property type="entry name" value="MetalloPept_cat_dom_sf"/>
</dbReference>